<comment type="similarity">
    <text evidence="1">Belongs to the BlaI transcriptional regulatory family.</text>
</comment>
<dbReference type="GO" id="GO:0003677">
    <property type="term" value="F:DNA binding"/>
    <property type="evidence" value="ECO:0007669"/>
    <property type="project" value="UniProtKB-KW"/>
</dbReference>
<dbReference type="Pfam" id="PF03965">
    <property type="entry name" value="Penicillinase_R"/>
    <property type="match status" value="1"/>
</dbReference>
<dbReference type="InterPro" id="IPR036390">
    <property type="entry name" value="WH_DNA-bd_sf"/>
</dbReference>
<evidence type="ECO:0000256" key="2">
    <source>
        <dbReference type="ARBA" id="ARBA00023015"/>
    </source>
</evidence>
<name>A0A1A7BMP5_9SPHN</name>
<dbReference type="Proteomes" id="UP000092484">
    <property type="component" value="Unassembled WGS sequence"/>
</dbReference>
<dbReference type="Gene3D" id="1.10.10.10">
    <property type="entry name" value="Winged helix-like DNA-binding domain superfamily/Winged helix DNA-binding domain"/>
    <property type="match status" value="1"/>
</dbReference>
<dbReference type="RefSeq" id="WP_068862257.1">
    <property type="nucleotide sequence ID" value="NZ_LZYB01000001.1"/>
</dbReference>
<gene>
    <name evidence="5" type="ORF">I603_0561</name>
</gene>
<evidence type="ECO:0000313" key="5">
    <source>
        <dbReference type="EMBL" id="OBV12430.1"/>
    </source>
</evidence>
<comment type="caution">
    <text evidence="5">The sequence shown here is derived from an EMBL/GenBank/DDBJ whole genome shotgun (WGS) entry which is preliminary data.</text>
</comment>
<sequence>MKPPNANTPEEPVHERITEAELAVMDVLWERPRQTAAEVCEVVCEARGWSLATVKTLLARLVQKGVLAAEPDGRRYLYTPLIARAAYVGGESRRLVDRLFGGRAASLVAHLAETEALTGDDLAEIEALLRELRP</sequence>
<dbReference type="InterPro" id="IPR036388">
    <property type="entry name" value="WH-like_DNA-bd_sf"/>
</dbReference>
<dbReference type="SUPFAM" id="SSF46785">
    <property type="entry name" value="Winged helix' DNA-binding domain"/>
    <property type="match status" value="1"/>
</dbReference>
<dbReference type="AlphaFoldDB" id="A0A1A7BMP5"/>
<dbReference type="Gene3D" id="1.10.4040.10">
    <property type="entry name" value="Penicillinase repressor domain"/>
    <property type="match status" value="1"/>
</dbReference>
<organism evidence="5 6">
    <name type="scientific">Erythrobacter dokdonensis DSW-74</name>
    <dbReference type="NCBI Taxonomy" id="1300349"/>
    <lineage>
        <taxon>Bacteria</taxon>
        <taxon>Pseudomonadati</taxon>
        <taxon>Pseudomonadota</taxon>
        <taxon>Alphaproteobacteria</taxon>
        <taxon>Sphingomonadales</taxon>
        <taxon>Erythrobacteraceae</taxon>
        <taxon>Erythrobacter/Porphyrobacter group</taxon>
        <taxon>Erythrobacter</taxon>
    </lineage>
</organism>
<dbReference type="InterPro" id="IPR005650">
    <property type="entry name" value="BlaI_family"/>
</dbReference>
<reference evidence="5 6" key="1">
    <citation type="submission" date="2016-06" db="EMBL/GenBank/DDBJ databases">
        <title>Genome sequence of Porphyrobacter dokdonensis DSW-74.</title>
        <authorList>
            <person name="Kim J.F."/>
            <person name="Song J.Y."/>
        </authorList>
    </citation>
    <scope>NUCLEOTIDE SEQUENCE [LARGE SCALE GENOMIC DNA]</scope>
    <source>
        <strain evidence="5 6">DSW-74</strain>
    </source>
</reference>
<evidence type="ECO:0000256" key="1">
    <source>
        <dbReference type="ARBA" id="ARBA00011046"/>
    </source>
</evidence>
<dbReference type="EMBL" id="LZYB01000001">
    <property type="protein sequence ID" value="OBV12430.1"/>
    <property type="molecule type" value="Genomic_DNA"/>
</dbReference>
<keyword evidence="6" id="KW-1185">Reference proteome</keyword>
<evidence type="ECO:0000256" key="4">
    <source>
        <dbReference type="ARBA" id="ARBA00023163"/>
    </source>
</evidence>
<evidence type="ECO:0000313" key="6">
    <source>
        <dbReference type="Proteomes" id="UP000092484"/>
    </source>
</evidence>
<proteinExistence type="inferred from homology"/>
<keyword evidence="3" id="KW-0238">DNA-binding</keyword>
<dbReference type="GO" id="GO:0045892">
    <property type="term" value="P:negative regulation of DNA-templated transcription"/>
    <property type="evidence" value="ECO:0007669"/>
    <property type="project" value="InterPro"/>
</dbReference>
<dbReference type="PATRIC" id="fig|1300349.4.peg.558"/>
<accession>A0A1A7BMP5</accession>
<protein>
    <submittedName>
        <fullName evidence="5">Transcriptional regulator</fullName>
    </submittedName>
</protein>
<dbReference type="STRING" id="1300349.I603_0561"/>
<evidence type="ECO:0000256" key="3">
    <source>
        <dbReference type="ARBA" id="ARBA00023125"/>
    </source>
</evidence>
<dbReference type="PIRSF" id="PIRSF019455">
    <property type="entry name" value="CopR_AtkY"/>
    <property type="match status" value="1"/>
</dbReference>
<keyword evidence="4" id="KW-0804">Transcription</keyword>
<keyword evidence="2" id="KW-0805">Transcription regulation</keyword>